<dbReference type="EMBL" id="JACCBM010000001">
    <property type="protein sequence ID" value="NYD70339.1"/>
    <property type="molecule type" value="Genomic_DNA"/>
</dbReference>
<evidence type="ECO:0000313" key="2">
    <source>
        <dbReference type="EMBL" id="NYD70339.1"/>
    </source>
</evidence>
<feature type="transmembrane region" description="Helical" evidence="1">
    <location>
        <begin position="27"/>
        <end position="47"/>
    </location>
</feature>
<protein>
    <recommendedName>
        <fullName evidence="1">SURF1-like protein</fullName>
    </recommendedName>
</protein>
<keyword evidence="1" id="KW-1133">Transmembrane helix</keyword>
<comment type="subcellular location">
    <subcellularLocation>
        <location evidence="1">Cell membrane</location>
        <topology evidence="1">Multi-pass membrane protein</topology>
    </subcellularLocation>
</comment>
<evidence type="ECO:0000313" key="3">
    <source>
        <dbReference type="Proteomes" id="UP000549913"/>
    </source>
</evidence>
<proteinExistence type="inferred from homology"/>
<dbReference type="InterPro" id="IPR002994">
    <property type="entry name" value="Surf1/Shy1"/>
</dbReference>
<gene>
    <name evidence="2" type="ORF">BJ984_001497</name>
</gene>
<comment type="similarity">
    <text evidence="1">Belongs to the SURF1 family.</text>
</comment>
<dbReference type="AlphaFoldDB" id="A0A852SNE3"/>
<sequence>MSTTGTPASTGTPARPTLGGVMRRPRWIATLLLALAVAAGFAALGQWQLDRAVSTGTSVNDATETVLPLAQIATPQQAVIEKQAAQRAEVTGVFVPSGFDYIADRLNDGAPGYWVIGQVQVADEPDTYLAVALGWTESEDEARATATALAESGSTTPEQIVGRYLPTEGPVAPQPSAGTSLDGGPLSTTMSVSELINRWSQFDEAAEVYGGYLVLDTAPQPLALIDSPEPDRSVQLNWLNIFYAAEWVVFAGFAIYLWYRLVRDALERELEELDESLAPDGRG</sequence>
<keyword evidence="3" id="KW-1185">Reference proteome</keyword>
<keyword evidence="1" id="KW-0472">Membrane</keyword>
<reference evidence="2 3" key="1">
    <citation type="submission" date="2020-07" db="EMBL/GenBank/DDBJ databases">
        <title>Sequencing the genomes of 1000 actinobacteria strains.</title>
        <authorList>
            <person name="Klenk H.-P."/>
        </authorList>
    </citation>
    <scope>NUCLEOTIDE SEQUENCE [LARGE SCALE GENOMIC DNA]</scope>
    <source>
        <strain evidence="2 3">DSM 26474</strain>
    </source>
</reference>
<organism evidence="2 3">
    <name type="scientific">Herbiconiux flava</name>
    <dbReference type="NCBI Taxonomy" id="881268"/>
    <lineage>
        <taxon>Bacteria</taxon>
        <taxon>Bacillati</taxon>
        <taxon>Actinomycetota</taxon>
        <taxon>Actinomycetes</taxon>
        <taxon>Micrococcales</taxon>
        <taxon>Microbacteriaceae</taxon>
        <taxon>Herbiconiux</taxon>
    </lineage>
</organism>
<dbReference type="RefSeq" id="WP_179547479.1">
    <property type="nucleotide sequence ID" value="NZ_BSEW01000001.1"/>
</dbReference>
<evidence type="ECO:0000256" key="1">
    <source>
        <dbReference type="RuleBase" id="RU363076"/>
    </source>
</evidence>
<comment type="caution">
    <text evidence="2">The sequence shown here is derived from an EMBL/GenBank/DDBJ whole genome shotgun (WGS) entry which is preliminary data.</text>
</comment>
<dbReference type="PROSITE" id="PS50895">
    <property type="entry name" value="SURF1"/>
    <property type="match status" value="1"/>
</dbReference>
<feature type="transmembrane region" description="Helical" evidence="1">
    <location>
        <begin position="238"/>
        <end position="259"/>
    </location>
</feature>
<dbReference type="Proteomes" id="UP000549913">
    <property type="component" value="Unassembled WGS sequence"/>
</dbReference>
<name>A0A852SNE3_9MICO</name>
<dbReference type="Pfam" id="PF02104">
    <property type="entry name" value="SURF1"/>
    <property type="match status" value="1"/>
</dbReference>
<keyword evidence="1" id="KW-0812">Transmembrane</keyword>
<dbReference type="GO" id="GO:0005886">
    <property type="term" value="C:plasma membrane"/>
    <property type="evidence" value="ECO:0007669"/>
    <property type="project" value="UniProtKB-SubCell"/>
</dbReference>
<accession>A0A852SNE3</accession>
<keyword evidence="1" id="KW-1003">Cell membrane</keyword>